<accession>A0A494UIX9</accession>
<gene>
    <name evidence="1" type="ORF">CNQ36_04925</name>
</gene>
<evidence type="ECO:0000313" key="1">
    <source>
        <dbReference type="EMBL" id="AYL34823.1"/>
    </source>
</evidence>
<dbReference type="AlphaFoldDB" id="A0A494UIX9"/>
<evidence type="ECO:0000313" key="2">
    <source>
        <dbReference type="Proteomes" id="UP000282170"/>
    </source>
</evidence>
<reference evidence="1 2" key="1">
    <citation type="submission" date="2017-09" db="EMBL/GenBank/DDBJ databases">
        <authorList>
            <person name="Zhang H."/>
            <person name="Hu S."/>
            <person name="Xu J."/>
            <person name="He Z."/>
        </authorList>
    </citation>
    <scope>NUCLEOTIDE SEQUENCE [LARGE SCALE GENOMIC DNA]</scope>
    <source>
        <strain evidence="1 2">TXX3120</strain>
    </source>
</reference>
<proteinExistence type="predicted"/>
<protein>
    <submittedName>
        <fullName evidence="1">DNA-binding protein</fullName>
    </submittedName>
</protein>
<keyword evidence="2" id="KW-1185">Reference proteome</keyword>
<organism evidence="1 2">
    <name type="scientific">Streptomyces fungicidicus</name>
    <dbReference type="NCBI Taxonomy" id="68203"/>
    <lineage>
        <taxon>Bacteria</taxon>
        <taxon>Bacillati</taxon>
        <taxon>Actinomycetota</taxon>
        <taxon>Actinomycetes</taxon>
        <taxon>Kitasatosporales</taxon>
        <taxon>Streptomycetaceae</taxon>
        <taxon>Streptomyces</taxon>
    </lineage>
</organism>
<dbReference type="GO" id="GO:0003677">
    <property type="term" value="F:DNA binding"/>
    <property type="evidence" value="ECO:0007669"/>
    <property type="project" value="UniProtKB-KW"/>
</dbReference>
<name>A0A494UIX9_9ACTN</name>
<keyword evidence="1" id="KW-0238">DNA-binding</keyword>
<dbReference type="EMBL" id="CP023407">
    <property type="protein sequence ID" value="AYL34823.1"/>
    <property type="molecule type" value="Genomic_DNA"/>
</dbReference>
<sequence length="69" mass="7704">MKEEFLSPKQVADEYPILGTPSALAERRWRGEGPAYIKTGKGRAGRVFYRRSSIEEFLAECTVTPGRAA</sequence>
<dbReference type="KEGG" id="sfug:CNQ36_04925"/>
<dbReference type="Proteomes" id="UP000282170">
    <property type="component" value="Chromosome"/>
</dbReference>